<keyword evidence="5 9" id="KW-0378">Hydrolase</keyword>
<dbReference type="STRING" id="1860102.ACCAA_390006"/>
<evidence type="ECO:0000256" key="4">
    <source>
        <dbReference type="ARBA" id="ARBA00022723"/>
    </source>
</evidence>
<dbReference type="InterPro" id="IPR000086">
    <property type="entry name" value="NUDIX_hydrolase_dom"/>
</dbReference>
<organism evidence="9 10">
    <name type="scientific">Candidatus Accumulibacter aalborgensis</name>
    <dbReference type="NCBI Taxonomy" id="1860102"/>
    <lineage>
        <taxon>Bacteria</taxon>
        <taxon>Pseudomonadati</taxon>
        <taxon>Pseudomonadota</taxon>
        <taxon>Betaproteobacteria</taxon>
        <taxon>Candidatus Accumulibacter</taxon>
    </lineage>
</organism>
<comment type="cofactor">
    <cofactor evidence="1">
        <name>Mg(2+)</name>
        <dbReference type="ChEBI" id="CHEBI:18420"/>
    </cofactor>
</comment>
<reference evidence="9 10" key="1">
    <citation type="submission" date="2016-06" db="EMBL/GenBank/DDBJ databases">
        <authorList>
            <person name="Kjaerup R.B."/>
            <person name="Dalgaard T.S."/>
            <person name="Juul-Madsen H.R."/>
        </authorList>
    </citation>
    <scope>NUCLEOTIDE SEQUENCE [LARGE SCALE GENOMIC DNA]</scope>
    <source>
        <strain evidence="9">3</strain>
    </source>
</reference>
<dbReference type="InterPro" id="IPR015797">
    <property type="entry name" value="NUDIX_hydrolase-like_dom_sf"/>
</dbReference>
<dbReference type="GO" id="GO:0006742">
    <property type="term" value="P:NADP+ catabolic process"/>
    <property type="evidence" value="ECO:0007669"/>
    <property type="project" value="TreeGrafter"/>
</dbReference>
<gene>
    <name evidence="9" type="ORF">ACCAA_390006</name>
</gene>
<protein>
    <submittedName>
        <fullName evidence="9">NUDIX hydrolase</fullName>
    </submittedName>
</protein>
<name>A0A1A8XRC4_9PROT</name>
<feature type="domain" description="Nudix hydrolase" evidence="8">
    <location>
        <begin position="37"/>
        <end position="158"/>
    </location>
</feature>
<keyword evidence="6" id="KW-0460">Magnesium</keyword>
<dbReference type="EMBL" id="FLQX01000115">
    <property type="protein sequence ID" value="SBT07017.1"/>
    <property type="molecule type" value="Genomic_DNA"/>
</dbReference>
<evidence type="ECO:0000259" key="8">
    <source>
        <dbReference type="PROSITE" id="PS51462"/>
    </source>
</evidence>
<dbReference type="GO" id="GO:0019677">
    <property type="term" value="P:NAD+ catabolic process"/>
    <property type="evidence" value="ECO:0007669"/>
    <property type="project" value="TreeGrafter"/>
</dbReference>
<dbReference type="PROSITE" id="PS51462">
    <property type="entry name" value="NUDIX"/>
    <property type="match status" value="1"/>
</dbReference>
<dbReference type="Gene3D" id="3.90.79.10">
    <property type="entry name" value="Nucleoside Triphosphate Pyrophosphohydrolase"/>
    <property type="match status" value="1"/>
</dbReference>
<dbReference type="PROSITE" id="PS00893">
    <property type="entry name" value="NUDIX_BOX"/>
    <property type="match status" value="1"/>
</dbReference>
<evidence type="ECO:0000256" key="6">
    <source>
        <dbReference type="ARBA" id="ARBA00022842"/>
    </source>
</evidence>
<dbReference type="InterPro" id="IPR050241">
    <property type="entry name" value="NAD-cap_RNA_hydrolase_NudC"/>
</dbReference>
<evidence type="ECO:0000313" key="9">
    <source>
        <dbReference type="EMBL" id="SBT07017.1"/>
    </source>
</evidence>
<dbReference type="Proteomes" id="UP000199169">
    <property type="component" value="Unassembled WGS sequence"/>
</dbReference>
<dbReference type="PANTHER" id="PTHR42904:SF6">
    <property type="entry name" value="NAD-CAPPED RNA HYDROLASE NUDT12"/>
    <property type="match status" value="1"/>
</dbReference>
<comment type="similarity">
    <text evidence="3">Belongs to the Nudix hydrolase family. NudC subfamily.</text>
</comment>
<comment type="catalytic activity">
    <reaction evidence="7">
        <text>a 5'-end NAD(+)-phospho-ribonucleoside in mRNA + H2O = a 5'-end phospho-adenosine-phospho-ribonucleoside in mRNA + beta-nicotinamide D-ribonucleotide + 2 H(+)</text>
        <dbReference type="Rhea" id="RHEA:60876"/>
        <dbReference type="Rhea" id="RHEA-COMP:15698"/>
        <dbReference type="Rhea" id="RHEA-COMP:15719"/>
        <dbReference type="ChEBI" id="CHEBI:14649"/>
        <dbReference type="ChEBI" id="CHEBI:15377"/>
        <dbReference type="ChEBI" id="CHEBI:15378"/>
        <dbReference type="ChEBI" id="CHEBI:144029"/>
        <dbReference type="ChEBI" id="CHEBI:144051"/>
    </reaction>
    <physiologicalReaction direction="left-to-right" evidence="7">
        <dbReference type="Rhea" id="RHEA:60877"/>
    </physiologicalReaction>
</comment>
<dbReference type="GO" id="GO:0046872">
    <property type="term" value="F:metal ion binding"/>
    <property type="evidence" value="ECO:0007669"/>
    <property type="project" value="UniProtKB-KW"/>
</dbReference>
<dbReference type="GO" id="GO:0035529">
    <property type="term" value="F:NADH pyrophosphatase activity"/>
    <property type="evidence" value="ECO:0007669"/>
    <property type="project" value="TreeGrafter"/>
</dbReference>
<comment type="cofactor">
    <cofactor evidence="2">
        <name>Zn(2+)</name>
        <dbReference type="ChEBI" id="CHEBI:29105"/>
    </cofactor>
</comment>
<accession>A0A1A8XRC4</accession>
<dbReference type="GO" id="GO:0005829">
    <property type="term" value="C:cytosol"/>
    <property type="evidence" value="ECO:0007669"/>
    <property type="project" value="TreeGrafter"/>
</dbReference>
<proteinExistence type="inferred from homology"/>
<dbReference type="AlphaFoldDB" id="A0A1A8XRC4"/>
<dbReference type="InterPro" id="IPR020084">
    <property type="entry name" value="NUDIX_hydrolase_CS"/>
</dbReference>
<evidence type="ECO:0000313" key="10">
    <source>
        <dbReference type="Proteomes" id="UP000199169"/>
    </source>
</evidence>
<evidence type="ECO:0000256" key="2">
    <source>
        <dbReference type="ARBA" id="ARBA00001947"/>
    </source>
</evidence>
<sequence>MSAWQFCPGCGDRLETSELGGLPRLVCRAACGFVHWDNPAPVLAALVEYDDRIVLARNKAWAAGAFGLVTGFLERGEHPAAGVAREVKEELGLDALAVTLIGVYPFARKHEVIIAYHVLARGEIRLNEELAEFRLIAPDRLKAWDFGTGLAVSDWLAGRGA</sequence>
<evidence type="ECO:0000256" key="7">
    <source>
        <dbReference type="ARBA" id="ARBA00023679"/>
    </source>
</evidence>
<dbReference type="SUPFAM" id="SSF55811">
    <property type="entry name" value="Nudix"/>
    <property type="match status" value="1"/>
</dbReference>
<evidence type="ECO:0000256" key="5">
    <source>
        <dbReference type="ARBA" id="ARBA00022801"/>
    </source>
</evidence>
<evidence type="ECO:0000256" key="1">
    <source>
        <dbReference type="ARBA" id="ARBA00001946"/>
    </source>
</evidence>
<dbReference type="PANTHER" id="PTHR42904">
    <property type="entry name" value="NUDIX HYDROLASE, NUDC SUBFAMILY"/>
    <property type="match status" value="1"/>
</dbReference>
<dbReference type="Pfam" id="PF00293">
    <property type="entry name" value="NUDIX"/>
    <property type="match status" value="1"/>
</dbReference>
<evidence type="ECO:0000256" key="3">
    <source>
        <dbReference type="ARBA" id="ARBA00009595"/>
    </source>
</evidence>
<dbReference type="RefSeq" id="WP_245754551.1">
    <property type="nucleotide sequence ID" value="NZ_FLQX01000115.1"/>
</dbReference>
<keyword evidence="4" id="KW-0479">Metal-binding</keyword>
<keyword evidence="10" id="KW-1185">Reference proteome</keyword>